<dbReference type="Pfam" id="PF01425">
    <property type="entry name" value="Amidase"/>
    <property type="match status" value="1"/>
</dbReference>
<evidence type="ECO:0000259" key="2">
    <source>
        <dbReference type="Pfam" id="PF01425"/>
    </source>
</evidence>
<feature type="chain" id="PRO_5042865812" description="Amidase domain-containing protein" evidence="1">
    <location>
        <begin position="17"/>
        <end position="546"/>
    </location>
</feature>
<dbReference type="PANTHER" id="PTHR42678:SF5">
    <property type="entry name" value="GLUTAMYL-TRNA(GLN) AMIDOTRANSFERASE SUBUNIT A"/>
    <property type="match status" value="1"/>
</dbReference>
<dbReference type="Gene3D" id="3.90.1300.10">
    <property type="entry name" value="Amidase signature (AS) domain"/>
    <property type="match status" value="1"/>
</dbReference>
<feature type="domain" description="Amidase" evidence="2">
    <location>
        <begin position="44"/>
        <end position="496"/>
    </location>
</feature>
<dbReference type="SUPFAM" id="SSF75304">
    <property type="entry name" value="Amidase signature (AS) enzymes"/>
    <property type="match status" value="1"/>
</dbReference>
<reference evidence="3" key="1">
    <citation type="submission" date="2023-08" db="EMBL/GenBank/DDBJ databases">
        <title>Black Yeasts Isolated from many extreme environments.</title>
        <authorList>
            <person name="Coleine C."/>
            <person name="Stajich J.E."/>
            <person name="Selbmann L."/>
        </authorList>
    </citation>
    <scope>NUCLEOTIDE SEQUENCE</scope>
    <source>
        <strain evidence="3">CCFEE 5810</strain>
    </source>
</reference>
<evidence type="ECO:0000313" key="3">
    <source>
        <dbReference type="EMBL" id="KAK5695279.1"/>
    </source>
</evidence>
<organism evidence="3 4">
    <name type="scientific">Elasticomyces elasticus</name>
    <dbReference type="NCBI Taxonomy" id="574655"/>
    <lineage>
        <taxon>Eukaryota</taxon>
        <taxon>Fungi</taxon>
        <taxon>Dikarya</taxon>
        <taxon>Ascomycota</taxon>
        <taxon>Pezizomycotina</taxon>
        <taxon>Dothideomycetes</taxon>
        <taxon>Dothideomycetidae</taxon>
        <taxon>Mycosphaerellales</taxon>
        <taxon>Teratosphaeriaceae</taxon>
        <taxon>Elasticomyces</taxon>
    </lineage>
</organism>
<dbReference type="PANTHER" id="PTHR42678">
    <property type="entry name" value="AMIDASE"/>
    <property type="match status" value="1"/>
</dbReference>
<accession>A0AAN7W681</accession>
<evidence type="ECO:0000256" key="1">
    <source>
        <dbReference type="SAM" id="SignalP"/>
    </source>
</evidence>
<evidence type="ECO:0000313" key="4">
    <source>
        <dbReference type="Proteomes" id="UP001310594"/>
    </source>
</evidence>
<feature type="signal peptide" evidence="1">
    <location>
        <begin position="1"/>
        <end position="16"/>
    </location>
</feature>
<comment type="caution">
    <text evidence="3">The sequence shown here is derived from an EMBL/GenBank/DDBJ whole genome shotgun (WGS) entry which is preliminary data.</text>
</comment>
<dbReference type="AlphaFoldDB" id="A0AAN7W681"/>
<proteinExistence type="predicted"/>
<keyword evidence="1" id="KW-0732">Signal</keyword>
<name>A0AAN7W681_9PEZI</name>
<protein>
    <recommendedName>
        <fullName evidence="2">Amidase domain-containing protein</fullName>
    </recommendedName>
</protein>
<dbReference type="InterPro" id="IPR023631">
    <property type="entry name" value="Amidase_dom"/>
</dbReference>
<dbReference type="EMBL" id="JAVRQU010000014">
    <property type="protein sequence ID" value="KAK5695279.1"/>
    <property type="molecule type" value="Genomic_DNA"/>
</dbReference>
<gene>
    <name evidence="3" type="ORF">LTR97_008785</name>
</gene>
<dbReference type="Proteomes" id="UP001310594">
    <property type="component" value="Unassembled WGS sequence"/>
</dbReference>
<dbReference type="InterPro" id="IPR036928">
    <property type="entry name" value="AS_sf"/>
</dbReference>
<sequence>MPSLVGLLSLTAVVSAQGLSFDPREATISSTHHSLYTGLTTCREVVSSFLSRIEALNNHTNAIISLNPHALAAADTCDAQLQSNNGSFGALFCIPTLLKDNYDTAELPTTGGNLALKNSRPSLDAPVVTALKKAGAIIMGKANLHELALEGLSVSSVGGQTINPYDFTRTPGGSSGGTGASIAASFSVFGTGSDTVNSLRSPASANSLFSCRPTRGLISRKGIIPISYTQDVIGPIARSVEDVATALTIMSSIGYDAADNATALAPPGIQGTDYTTSLKQGSLKGLRIGLLEGFFNRTASSETTPVNQAMANITAKLRRAGVTIVPITESLYNASAISAQLDTQRYEYRQEMDAYLQRPSLKGQHPETLKKLYATPPGDFLVIPSQYEYVTTSLVSSTSNATYAAVQAGIQNLTLALRSTFAANKLDAMIYPEQKNLVVPIGSASQSGRNGILAALTGTPVVTIPIGFSPASATAPEGVPVGMELLGLPFTEAMLLQVAYQIEASGRVRKTPKFAQQVVGVKQYEAVPSMRPNAANIPNAYPLGVL</sequence>